<comment type="subcellular location">
    <subcellularLocation>
        <location evidence="1">Cell membrane</location>
        <topology evidence="1">Multi-pass membrane protein</topology>
    </subcellularLocation>
</comment>
<dbReference type="InterPro" id="IPR004268">
    <property type="entry name" value="MurJ"/>
</dbReference>
<evidence type="ECO:0000256" key="7">
    <source>
        <dbReference type="ARBA" id="ARBA00023136"/>
    </source>
</evidence>
<dbReference type="PANTHER" id="PTHR30250:SF11">
    <property type="entry name" value="O-ANTIGEN TRANSPORTER-RELATED"/>
    <property type="match status" value="1"/>
</dbReference>
<keyword evidence="7 8" id="KW-0472">Membrane</keyword>
<dbReference type="InterPro" id="IPR050833">
    <property type="entry name" value="Poly_Biosynth_Transport"/>
</dbReference>
<gene>
    <name evidence="9" type="ORF">ACD_78C00222G0001</name>
</gene>
<keyword evidence="4" id="KW-0133">Cell shape</keyword>
<feature type="transmembrane region" description="Helical" evidence="8">
    <location>
        <begin position="214"/>
        <end position="233"/>
    </location>
</feature>
<dbReference type="EMBL" id="AMFJ01034222">
    <property type="protein sequence ID" value="EKD29896.1"/>
    <property type="molecule type" value="Genomic_DNA"/>
</dbReference>
<comment type="caution">
    <text evidence="9">The sequence shown here is derived from an EMBL/GenBank/DDBJ whole genome shotgun (WGS) entry which is preliminary data.</text>
</comment>
<dbReference type="AlphaFoldDB" id="K1XY34"/>
<evidence type="ECO:0000256" key="8">
    <source>
        <dbReference type="SAM" id="Phobius"/>
    </source>
</evidence>
<dbReference type="GO" id="GO:0008360">
    <property type="term" value="P:regulation of cell shape"/>
    <property type="evidence" value="ECO:0007669"/>
    <property type="project" value="UniProtKB-KW"/>
</dbReference>
<dbReference type="GO" id="GO:0009252">
    <property type="term" value="P:peptidoglycan biosynthetic process"/>
    <property type="evidence" value="ECO:0007669"/>
    <property type="project" value="UniProtKB-KW"/>
</dbReference>
<evidence type="ECO:0000256" key="6">
    <source>
        <dbReference type="ARBA" id="ARBA00022989"/>
    </source>
</evidence>
<feature type="transmembrane region" description="Helical" evidence="8">
    <location>
        <begin position="16"/>
        <end position="38"/>
    </location>
</feature>
<evidence type="ECO:0000256" key="5">
    <source>
        <dbReference type="ARBA" id="ARBA00022984"/>
    </source>
</evidence>
<protein>
    <submittedName>
        <fullName evidence="9">Uncharacterized protein</fullName>
    </submittedName>
</protein>
<evidence type="ECO:0000256" key="1">
    <source>
        <dbReference type="ARBA" id="ARBA00004651"/>
    </source>
</evidence>
<dbReference type="PANTHER" id="PTHR30250">
    <property type="entry name" value="PST FAMILY PREDICTED COLANIC ACID TRANSPORTER"/>
    <property type="match status" value="1"/>
</dbReference>
<keyword evidence="3 8" id="KW-0812">Transmembrane</keyword>
<keyword evidence="6 8" id="KW-1133">Transmembrane helix</keyword>
<keyword evidence="5" id="KW-0573">Peptidoglycan synthesis</keyword>
<dbReference type="GO" id="GO:0005886">
    <property type="term" value="C:plasma membrane"/>
    <property type="evidence" value="ECO:0007669"/>
    <property type="project" value="UniProtKB-SubCell"/>
</dbReference>
<reference evidence="9" key="1">
    <citation type="journal article" date="2012" name="Science">
        <title>Fermentation, hydrogen, and sulfur metabolism in multiple uncultivated bacterial phyla.</title>
        <authorList>
            <person name="Wrighton K.C."/>
            <person name="Thomas B.C."/>
            <person name="Sharon I."/>
            <person name="Miller C.S."/>
            <person name="Castelle C.J."/>
            <person name="VerBerkmoes N.C."/>
            <person name="Wilkins M.J."/>
            <person name="Hettich R.L."/>
            <person name="Lipton M.S."/>
            <person name="Williams K.H."/>
            <person name="Long P.E."/>
            <person name="Banfield J.F."/>
        </authorList>
    </citation>
    <scope>NUCLEOTIDE SEQUENCE [LARGE SCALE GENOMIC DNA]</scope>
</reference>
<feature type="transmembrane region" description="Helical" evidence="8">
    <location>
        <begin position="127"/>
        <end position="144"/>
    </location>
</feature>
<feature type="transmembrane region" description="Helical" evidence="8">
    <location>
        <begin position="59"/>
        <end position="79"/>
    </location>
</feature>
<sequence>MQLIIYLLGPRDAGYYTNYLSIIGIPFVIITPIIGFLFPVISELHSKGDEHKISTIKTLFYKYFSVLGVITSMFMLVFWREVATILFGDKFHMSGVILQYSALFIVCNFLLQINFQILAGIGRIQERVKILAIGLPINIILNLILIHFMWVAGSALAVGLSWVPIWYLSNRATRMYSNGFDVGFFTKNLLLTVIIGGAFWYLVTPLFVGISRTYGLGLVGIIAMVTIIPFILINKPELQLFVGELKKLKKGK</sequence>
<evidence type="ECO:0000256" key="2">
    <source>
        <dbReference type="ARBA" id="ARBA00022475"/>
    </source>
</evidence>
<feature type="transmembrane region" description="Helical" evidence="8">
    <location>
        <begin position="91"/>
        <end position="115"/>
    </location>
</feature>
<evidence type="ECO:0000313" key="9">
    <source>
        <dbReference type="EMBL" id="EKD29896.1"/>
    </source>
</evidence>
<name>K1XY34_9BACT</name>
<organism evidence="9">
    <name type="scientific">uncultured bacterium</name>
    <name type="common">gcode 4</name>
    <dbReference type="NCBI Taxonomy" id="1234023"/>
    <lineage>
        <taxon>Bacteria</taxon>
        <taxon>environmental samples</taxon>
    </lineage>
</organism>
<feature type="transmembrane region" description="Helical" evidence="8">
    <location>
        <begin position="189"/>
        <end position="208"/>
    </location>
</feature>
<keyword evidence="2" id="KW-1003">Cell membrane</keyword>
<proteinExistence type="predicted"/>
<accession>K1XY34</accession>
<evidence type="ECO:0000256" key="4">
    <source>
        <dbReference type="ARBA" id="ARBA00022960"/>
    </source>
</evidence>
<dbReference type="Pfam" id="PF03023">
    <property type="entry name" value="MurJ"/>
    <property type="match status" value="1"/>
</dbReference>
<evidence type="ECO:0000256" key="3">
    <source>
        <dbReference type="ARBA" id="ARBA00022692"/>
    </source>
</evidence>